<dbReference type="PANTHER" id="PTHR30537:SF32">
    <property type="entry name" value="HTH-TYPE TRANSCRIPTIONAL REGULATOR DSDC"/>
    <property type="match status" value="1"/>
</dbReference>
<dbReference type="GO" id="GO:0003700">
    <property type="term" value="F:DNA-binding transcription factor activity"/>
    <property type="evidence" value="ECO:0007669"/>
    <property type="project" value="InterPro"/>
</dbReference>
<dbReference type="SUPFAM" id="SSF46785">
    <property type="entry name" value="Winged helix' DNA-binding domain"/>
    <property type="match status" value="1"/>
</dbReference>
<protein>
    <submittedName>
        <fullName evidence="3">LysR family transcriptional regulator</fullName>
    </submittedName>
</protein>
<dbReference type="InterPro" id="IPR036390">
    <property type="entry name" value="WH_DNA-bd_sf"/>
</dbReference>
<dbReference type="Pfam" id="PF00126">
    <property type="entry name" value="HTH_1"/>
    <property type="match status" value="1"/>
</dbReference>
<dbReference type="AlphaFoldDB" id="A0A5T3EMA6"/>
<sequence length="106" mass="11946">MLEQQSTLALLQSFEIAARHMSFTLAAKELNLTQGAMSHRIRQLEALLGFRVFIRMTRKLVLTVEGERLLLTLSPSLRAINAEVEDIRSQSLCCDQLILATVLDCM</sequence>
<dbReference type="InterPro" id="IPR058163">
    <property type="entry name" value="LysR-type_TF_proteobact-type"/>
</dbReference>
<dbReference type="Gene3D" id="1.10.10.10">
    <property type="entry name" value="Winged helix-like DNA-binding domain superfamily/Winged helix DNA-binding domain"/>
    <property type="match status" value="1"/>
</dbReference>
<dbReference type="PRINTS" id="PR00039">
    <property type="entry name" value="HTHLYSR"/>
</dbReference>
<accession>A0A5T3EMA6</accession>
<evidence type="ECO:0000259" key="2">
    <source>
        <dbReference type="PROSITE" id="PS50931"/>
    </source>
</evidence>
<dbReference type="GO" id="GO:0006351">
    <property type="term" value="P:DNA-templated transcription"/>
    <property type="evidence" value="ECO:0007669"/>
    <property type="project" value="TreeGrafter"/>
</dbReference>
<comment type="caution">
    <text evidence="3">The sequence shown here is derived from an EMBL/GenBank/DDBJ whole genome shotgun (WGS) entry which is preliminary data.</text>
</comment>
<dbReference type="EMBL" id="AACXJM010000088">
    <property type="protein sequence ID" value="EAN2043950.1"/>
    <property type="molecule type" value="Genomic_DNA"/>
</dbReference>
<feature type="domain" description="HTH lysR-type" evidence="2">
    <location>
        <begin position="7"/>
        <end position="63"/>
    </location>
</feature>
<reference evidence="3" key="1">
    <citation type="submission" date="2018-10" db="EMBL/GenBank/DDBJ databases">
        <authorList>
            <consortium name="PulseNet: The National Subtyping Network for Foodborne Disease Surveillance"/>
            <person name="Tarr C.L."/>
            <person name="Trees E."/>
            <person name="Katz L.S."/>
            <person name="Carleton-Romer H.A."/>
            <person name="Stroika S."/>
            <person name="Kucerova Z."/>
            <person name="Roache K.F."/>
            <person name="Sabol A.L."/>
            <person name="Besser J."/>
            <person name="Gerner-Smidt P."/>
        </authorList>
    </citation>
    <scope>NUCLEOTIDE SEQUENCE</scope>
    <source>
        <strain evidence="3">PNUSAS056738</strain>
    </source>
</reference>
<dbReference type="PANTHER" id="PTHR30537">
    <property type="entry name" value="HTH-TYPE TRANSCRIPTIONAL REGULATOR"/>
    <property type="match status" value="1"/>
</dbReference>
<evidence type="ECO:0000256" key="1">
    <source>
        <dbReference type="ARBA" id="ARBA00009437"/>
    </source>
</evidence>
<dbReference type="GO" id="GO:0043565">
    <property type="term" value="F:sequence-specific DNA binding"/>
    <property type="evidence" value="ECO:0007669"/>
    <property type="project" value="TreeGrafter"/>
</dbReference>
<organism evidence="3">
    <name type="scientific">Salmonella enterica</name>
    <name type="common">Salmonella choleraesuis</name>
    <dbReference type="NCBI Taxonomy" id="28901"/>
    <lineage>
        <taxon>Bacteria</taxon>
        <taxon>Pseudomonadati</taxon>
        <taxon>Pseudomonadota</taxon>
        <taxon>Gammaproteobacteria</taxon>
        <taxon>Enterobacterales</taxon>
        <taxon>Enterobacteriaceae</taxon>
        <taxon>Salmonella</taxon>
    </lineage>
</organism>
<name>A0A5T3EMA6_SALER</name>
<dbReference type="PROSITE" id="PS50931">
    <property type="entry name" value="HTH_LYSR"/>
    <property type="match status" value="1"/>
</dbReference>
<dbReference type="InterPro" id="IPR000847">
    <property type="entry name" value="LysR_HTH_N"/>
</dbReference>
<dbReference type="InterPro" id="IPR036388">
    <property type="entry name" value="WH-like_DNA-bd_sf"/>
</dbReference>
<evidence type="ECO:0000313" key="3">
    <source>
        <dbReference type="EMBL" id="EAN2043950.1"/>
    </source>
</evidence>
<proteinExistence type="inferred from homology"/>
<comment type="similarity">
    <text evidence="1">Belongs to the LysR transcriptional regulatory family.</text>
</comment>
<gene>
    <name evidence="3" type="ORF">D9N54_24605</name>
</gene>